<evidence type="ECO:0000313" key="2">
    <source>
        <dbReference type="Proteomes" id="UP000277766"/>
    </source>
</evidence>
<name>A0A431W456_9DEIO</name>
<dbReference type="Proteomes" id="UP000277766">
    <property type="component" value="Unassembled WGS sequence"/>
</dbReference>
<keyword evidence="2" id="KW-1185">Reference proteome</keyword>
<sequence length="748" mass="81727">MIVIVLFTMLLLAAILFSSMQLSMSASRTTEDQRATLVAQYAAESNLNVARSQLRNVGRMLSGQDLSAEELGSGSQPLTPLSVPADTSVSSIEAMAVQFCGTNTPLVNWTVLPGFQPNPNAAPVNGQVYTDNNARVCTVQLTGQVNQFELLGRFIRPEIYTALLAPRERPTNLSSVDSRAAFWRDVFSNSNNTLARTDSRLQLNALQVIKYTPASGGRAYRFVLGAGNVIARGNQAGATRVLSGSNVQSQQTWYFELTLPSLLKNVLQTNFHRSRGSDTPNVNFLDQVFNGPVHTNEHLVFANGATATFNGGFSSAGCTNLDSEGTAGWTCTKRPGYYSAGQLRALPQGSYTPRQYNNSLNADLDNRTDVNIINPEPDPPEDYAVNDGNFAADYIALPENAEDQRAAANGEGTPPGEAGLIVPSNATGIQLLAGDANGNPLTTFNSSTTSWTEPTNTYQYIRFYSTEEQCSYDTSRWEQVNWQTYNNTPEEFRGRDSYGRYYRRPIMSCDPAMRGSPVREYRVDSEGNLSVKSGSSWNSTGQKFNGVIYGDQISNVIGPPRNNVSNPLGREVLNNAPPALASFSKVTIAGVNGVRIGSDLTMSNAPCRLEDTACNKNPLPKNMLGIYSQAGDLTISGNAPADLKIHAALMSSEGEVRVNNYDKIPQRGSVHMRGALIENWYGPFGTFNPQTRENQSGYGRNFSYDNRYREGLAPPYWPVSPTWTTLDASSRTRLEDVQTRQATTGEFR</sequence>
<organism evidence="1 2">
    <name type="scientific">Deinococcus radiophilus</name>
    <dbReference type="NCBI Taxonomy" id="32062"/>
    <lineage>
        <taxon>Bacteria</taxon>
        <taxon>Thermotogati</taxon>
        <taxon>Deinococcota</taxon>
        <taxon>Deinococci</taxon>
        <taxon>Deinococcales</taxon>
        <taxon>Deinococcaceae</taxon>
        <taxon>Deinococcus</taxon>
    </lineage>
</organism>
<proteinExistence type="predicted"/>
<protein>
    <recommendedName>
        <fullName evidence="3">DUF4900 domain-containing protein</fullName>
    </recommendedName>
</protein>
<dbReference type="RefSeq" id="WP_126351030.1">
    <property type="nucleotide sequence ID" value="NZ_CP086380.1"/>
</dbReference>
<comment type="caution">
    <text evidence="1">The sequence shown here is derived from an EMBL/GenBank/DDBJ whole genome shotgun (WGS) entry which is preliminary data.</text>
</comment>
<dbReference type="OrthoDB" id="55472at2"/>
<dbReference type="AlphaFoldDB" id="A0A431W456"/>
<evidence type="ECO:0000313" key="1">
    <source>
        <dbReference type="EMBL" id="RTR30249.1"/>
    </source>
</evidence>
<gene>
    <name evidence="1" type="ORF">EJ104_01700</name>
</gene>
<reference evidence="1 2" key="1">
    <citation type="submission" date="2018-12" db="EMBL/GenBank/DDBJ databases">
        <title>Deinococcus radiophilus ATCC 27603 genome sequencing and assembly.</title>
        <authorList>
            <person name="Maclea K.S."/>
            <person name="Maynard C.R."/>
        </authorList>
    </citation>
    <scope>NUCLEOTIDE SEQUENCE [LARGE SCALE GENOMIC DNA]</scope>
    <source>
        <strain evidence="1 2">ATCC 27603</strain>
    </source>
</reference>
<dbReference type="EMBL" id="RXPE01000002">
    <property type="protein sequence ID" value="RTR30249.1"/>
    <property type="molecule type" value="Genomic_DNA"/>
</dbReference>
<evidence type="ECO:0008006" key="3">
    <source>
        <dbReference type="Google" id="ProtNLM"/>
    </source>
</evidence>
<accession>A0A431W456</accession>